<evidence type="ECO:0000256" key="7">
    <source>
        <dbReference type="ARBA" id="ARBA00023136"/>
    </source>
</evidence>
<dbReference type="RefSeq" id="WP_344069789.1">
    <property type="nucleotide sequence ID" value="NZ_BAAAPL010000001.1"/>
</dbReference>
<evidence type="ECO:0000313" key="9">
    <source>
        <dbReference type="EMBL" id="GAA1693760.1"/>
    </source>
</evidence>
<reference evidence="10" key="1">
    <citation type="journal article" date="2019" name="Int. J. Syst. Evol. Microbiol.">
        <title>The Global Catalogue of Microorganisms (GCM) 10K type strain sequencing project: providing services to taxonomists for standard genome sequencing and annotation.</title>
        <authorList>
            <consortium name="The Broad Institute Genomics Platform"/>
            <consortium name="The Broad Institute Genome Sequencing Center for Infectious Disease"/>
            <person name="Wu L."/>
            <person name="Ma J."/>
        </authorList>
    </citation>
    <scope>NUCLEOTIDE SEQUENCE [LARGE SCALE GENOMIC DNA]</scope>
    <source>
        <strain evidence="10">JCM 15577</strain>
    </source>
</reference>
<keyword evidence="3" id="KW-0813">Transport</keyword>
<protein>
    <submittedName>
        <fullName evidence="9">AEC family transporter</fullName>
    </submittedName>
</protein>
<feature type="transmembrane region" description="Helical" evidence="8">
    <location>
        <begin position="184"/>
        <end position="203"/>
    </location>
</feature>
<dbReference type="EMBL" id="BAAAPL010000001">
    <property type="protein sequence ID" value="GAA1693760.1"/>
    <property type="molecule type" value="Genomic_DNA"/>
</dbReference>
<accession>A0ABP4TVH5</accession>
<name>A0ABP4TVH5_9MICO</name>
<organism evidence="9 10">
    <name type="scientific">Microbacterium sediminicola</name>
    <dbReference type="NCBI Taxonomy" id="415210"/>
    <lineage>
        <taxon>Bacteria</taxon>
        <taxon>Bacillati</taxon>
        <taxon>Actinomycetota</taxon>
        <taxon>Actinomycetes</taxon>
        <taxon>Micrococcales</taxon>
        <taxon>Microbacteriaceae</taxon>
        <taxon>Microbacterium</taxon>
    </lineage>
</organism>
<evidence type="ECO:0000256" key="5">
    <source>
        <dbReference type="ARBA" id="ARBA00022692"/>
    </source>
</evidence>
<evidence type="ECO:0000256" key="4">
    <source>
        <dbReference type="ARBA" id="ARBA00022475"/>
    </source>
</evidence>
<feature type="transmembrane region" description="Helical" evidence="8">
    <location>
        <begin position="6"/>
        <end position="22"/>
    </location>
</feature>
<comment type="subcellular location">
    <subcellularLocation>
        <location evidence="1">Cell membrane</location>
        <topology evidence="1">Multi-pass membrane protein</topology>
    </subcellularLocation>
</comment>
<sequence length="306" mass="31845">MLDAVTGFAVVGVAIVVGYVIGRINLLGETGGAVLGRLVYFVLSPVLLFVVLADADVHTLFSALLPVSAITATVIILGYAAIARFVWRRSTADTLIGALAAGQVNSNNIGIPLSLYILGSAAYPAPVILFQLLFLTPISMAIFEATTAGGASARRIAVRTITNPIVVGSLLGVLASVSDIELPAVVSEPLGFLAAACVPLLLIRYGMSLHGQRVLGAAESRPDIILGTALKLVAMPLLAWVLAEFVFGLGAHDVLIVVVLASLPSAQNVYNYAQRFGVGQIIARDTILLTTILCIPLLLIVTVLLG</sequence>
<keyword evidence="7 8" id="KW-0472">Membrane</keyword>
<evidence type="ECO:0000256" key="2">
    <source>
        <dbReference type="ARBA" id="ARBA00010145"/>
    </source>
</evidence>
<dbReference type="PANTHER" id="PTHR36838">
    <property type="entry name" value="AUXIN EFFLUX CARRIER FAMILY PROTEIN"/>
    <property type="match status" value="1"/>
</dbReference>
<keyword evidence="6 8" id="KW-1133">Transmembrane helix</keyword>
<feature type="transmembrane region" description="Helical" evidence="8">
    <location>
        <begin position="94"/>
        <end position="117"/>
    </location>
</feature>
<dbReference type="InterPro" id="IPR004776">
    <property type="entry name" value="Mem_transp_PIN-like"/>
</dbReference>
<gene>
    <name evidence="9" type="ORF">GCM10009808_08610</name>
</gene>
<evidence type="ECO:0000256" key="1">
    <source>
        <dbReference type="ARBA" id="ARBA00004651"/>
    </source>
</evidence>
<evidence type="ECO:0000256" key="3">
    <source>
        <dbReference type="ARBA" id="ARBA00022448"/>
    </source>
</evidence>
<keyword evidence="5 8" id="KW-0812">Transmembrane</keyword>
<evidence type="ECO:0000256" key="6">
    <source>
        <dbReference type="ARBA" id="ARBA00022989"/>
    </source>
</evidence>
<feature type="transmembrane region" description="Helical" evidence="8">
    <location>
        <begin position="59"/>
        <end position="82"/>
    </location>
</feature>
<dbReference type="InterPro" id="IPR038770">
    <property type="entry name" value="Na+/solute_symporter_sf"/>
</dbReference>
<keyword evidence="4" id="KW-1003">Cell membrane</keyword>
<feature type="transmembrane region" description="Helical" evidence="8">
    <location>
        <begin position="34"/>
        <end position="53"/>
    </location>
</feature>
<proteinExistence type="inferred from homology"/>
<feature type="transmembrane region" description="Helical" evidence="8">
    <location>
        <begin position="249"/>
        <end position="266"/>
    </location>
</feature>
<keyword evidence="10" id="KW-1185">Reference proteome</keyword>
<comment type="similarity">
    <text evidence="2">Belongs to the auxin efflux carrier (TC 2.A.69) family.</text>
</comment>
<dbReference type="PANTHER" id="PTHR36838:SF3">
    <property type="entry name" value="TRANSPORTER AUXIN EFFLUX CARRIER EC FAMILY"/>
    <property type="match status" value="1"/>
</dbReference>
<dbReference type="Pfam" id="PF03547">
    <property type="entry name" value="Mem_trans"/>
    <property type="match status" value="2"/>
</dbReference>
<feature type="transmembrane region" description="Helical" evidence="8">
    <location>
        <begin position="287"/>
        <end position="305"/>
    </location>
</feature>
<feature type="transmembrane region" description="Helical" evidence="8">
    <location>
        <begin position="156"/>
        <end position="178"/>
    </location>
</feature>
<evidence type="ECO:0000313" key="10">
    <source>
        <dbReference type="Proteomes" id="UP001501690"/>
    </source>
</evidence>
<feature type="transmembrane region" description="Helical" evidence="8">
    <location>
        <begin position="224"/>
        <end position="243"/>
    </location>
</feature>
<dbReference type="Proteomes" id="UP001501690">
    <property type="component" value="Unassembled WGS sequence"/>
</dbReference>
<dbReference type="Gene3D" id="1.20.1530.20">
    <property type="match status" value="1"/>
</dbReference>
<evidence type="ECO:0000256" key="8">
    <source>
        <dbReference type="SAM" id="Phobius"/>
    </source>
</evidence>
<feature type="transmembrane region" description="Helical" evidence="8">
    <location>
        <begin position="123"/>
        <end position="144"/>
    </location>
</feature>
<comment type="caution">
    <text evidence="9">The sequence shown here is derived from an EMBL/GenBank/DDBJ whole genome shotgun (WGS) entry which is preliminary data.</text>
</comment>